<dbReference type="GO" id="GO:0008955">
    <property type="term" value="F:peptidoglycan glycosyltransferase activity"/>
    <property type="evidence" value="ECO:0007669"/>
    <property type="project" value="UniProtKB-UniRule"/>
</dbReference>
<evidence type="ECO:0000256" key="7">
    <source>
        <dbReference type="ARBA" id="ARBA00022984"/>
    </source>
</evidence>
<proteinExistence type="inferred from homology"/>
<comment type="catalytic activity">
    <reaction evidence="11">
        <text>[GlcNAc-(1-&gt;4)-Mur2Ac(oyl-L-Ala-gamma-D-Glu-L-Lys-D-Ala-D-Ala)](n)-di-trans,octa-cis-undecaprenyl diphosphate + beta-D-GlcNAc-(1-&gt;4)-Mur2Ac(oyl-L-Ala-gamma-D-Glu-L-Lys-D-Ala-D-Ala)-di-trans,octa-cis-undecaprenyl diphosphate = [GlcNAc-(1-&gt;4)-Mur2Ac(oyl-L-Ala-gamma-D-Glu-L-Lys-D-Ala-D-Ala)](n+1)-di-trans,octa-cis-undecaprenyl diphosphate + di-trans,octa-cis-undecaprenyl diphosphate + H(+)</text>
        <dbReference type="Rhea" id="RHEA:23708"/>
        <dbReference type="Rhea" id="RHEA-COMP:9602"/>
        <dbReference type="Rhea" id="RHEA-COMP:9603"/>
        <dbReference type="ChEBI" id="CHEBI:15378"/>
        <dbReference type="ChEBI" id="CHEBI:58405"/>
        <dbReference type="ChEBI" id="CHEBI:60033"/>
        <dbReference type="ChEBI" id="CHEBI:78435"/>
        <dbReference type="EC" id="2.4.99.28"/>
    </reaction>
</comment>
<gene>
    <name evidence="11" type="primary">mtgA</name>
    <name evidence="13" type="ordered locus">Acid_5084</name>
</gene>
<sequence precursor="true">MTLVLGFYLISVAALAAFRWVDPPTTMVQTQRRAEAWLGHKPYTRRQQWVPLNRIAPDLQHAVISAEDGRFFLHHGIDWKEVQKVVDKDLDEGRLGRGGSTITQQLVKNLFFTTSRSVVRKAVEFTLAPAADWILPKQRILELYLNTIEWGPGIFGAEAASQAWYGIPAARVNREQAARLAAVIPSPLRRKPVRMNTYSAEILHRMNQTGW</sequence>
<comment type="similarity">
    <text evidence="11">Belongs to the glycosyltransferase 51 family.</text>
</comment>
<dbReference type="InterPro" id="IPR011812">
    <property type="entry name" value="Pep_trsgly"/>
</dbReference>
<dbReference type="GO" id="GO:0016763">
    <property type="term" value="F:pentosyltransferase activity"/>
    <property type="evidence" value="ECO:0007669"/>
    <property type="project" value="InterPro"/>
</dbReference>
<dbReference type="Pfam" id="PF00912">
    <property type="entry name" value="Transgly"/>
    <property type="match status" value="1"/>
</dbReference>
<comment type="function">
    <text evidence="11">Peptidoglycan polymerase that catalyzes glycan chain elongation from lipid-linked precursors.</text>
</comment>
<dbReference type="eggNOG" id="COG0744">
    <property type="taxonomic scope" value="Bacteria"/>
</dbReference>
<keyword evidence="2" id="KW-0997">Cell inner membrane</keyword>
<dbReference type="AlphaFoldDB" id="Q01WC6"/>
<accession>Q01WC6</accession>
<dbReference type="GO" id="GO:0008360">
    <property type="term" value="P:regulation of cell shape"/>
    <property type="evidence" value="ECO:0007669"/>
    <property type="project" value="UniProtKB-KW"/>
</dbReference>
<dbReference type="GO" id="GO:0071555">
    <property type="term" value="P:cell wall organization"/>
    <property type="evidence" value="ECO:0007669"/>
    <property type="project" value="UniProtKB-KW"/>
</dbReference>
<name>Q01WC6_SOLUE</name>
<comment type="subcellular location">
    <subcellularLocation>
        <location evidence="11">Cell membrane</location>
        <topology evidence="11">Single-pass membrane protein</topology>
    </subcellularLocation>
</comment>
<evidence type="ECO:0000256" key="11">
    <source>
        <dbReference type="HAMAP-Rule" id="MF_00766"/>
    </source>
</evidence>
<keyword evidence="9 11" id="KW-0472">Membrane</keyword>
<evidence type="ECO:0000259" key="12">
    <source>
        <dbReference type="Pfam" id="PF00912"/>
    </source>
</evidence>
<dbReference type="NCBIfam" id="TIGR02070">
    <property type="entry name" value="mono_pep_trsgly"/>
    <property type="match status" value="1"/>
</dbReference>
<dbReference type="CAZy" id="GT51">
    <property type="family name" value="Glycosyltransferase Family 51"/>
</dbReference>
<dbReference type="STRING" id="234267.Acid_5084"/>
<evidence type="ECO:0000313" key="13">
    <source>
        <dbReference type="EMBL" id="ABJ86039.1"/>
    </source>
</evidence>
<feature type="domain" description="Glycosyl transferase family 51" evidence="12">
    <location>
        <begin position="43"/>
        <end position="200"/>
    </location>
</feature>
<dbReference type="EMBL" id="CP000473">
    <property type="protein sequence ID" value="ABJ86039.1"/>
    <property type="molecule type" value="Genomic_DNA"/>
</dbReference>
<dbReference type="GO" id="GO:0009252">
    <property type="term" value="P:peptidoglycan biosynthetic process"/>
    <property type="evidence" value="ECO:0007669"/>
    <property type="project" value="UniProtKB-UniRule"/>
</dbReference>
<evidence type="ECO:0000256" key="10">
    <source>
        <dbReference type="ARBA" id="ARBA00023316"/>
    </source>
</evidence>
<keyword evidence="1 11" id="KW-1003">Cell membrane</keyword>
<evidence type="ECO:0000256" key="3">
    <source>
        <dbReference type="ARBA" id="ARBA00022676"/>
    </source>
</evidence>
<dbReference type="FunCoup" id="Q01WC6">
    <property type="interactions" value="181"/>
</dbReference>
<dbReference type="InParanoid" id="Q01WC6"/>
<evidence type="ECO:0000256" key="8">
    <source>
        <dbReference type="ARBA" id="ARBA00022989"/>
    </source>
</evidence>
<dbReference type="HOGENOM" id="CLU_006354_1_1_0"/>
<keyword evidence="7 11" id="KW-0573">Peptidoglycan synthesis</keyword>
<dbReference type="KEGG" id="sus:Acid_5084"/>
<protein>
    <recommendedName>
        <fullName evidence="11">Biosynthetic peptidoglycan transglycosylase</fullName>
        <ecNumber evidence="11">2.4.99.28</ecNumber>
    </recommendedName>
    <alternativeName>
        <fullName evidence="11">Glycan polymerase</fullName>
    </alternativeName>
    <alternativeName>
        <fullName evidence="11">Peptidoglycan glycosyltransferase MtgA</fullName>
        <shortName evidence="11">PGT</shortName>
    </alternativeName>
</protein>
<dbReference type="GO" id="GO:0009274">
    <property type="term" value="C:peptidoglycan-based cell wall"/>
    <property type="evidence" value="ECO:0007669"/>
    <property type="project" value="InterPro"/>
</dbReference>
<dbReference type="InterPro" id="IPR023346">
    <property type="entry name" value="Lysozyme-like_dom_sf"/>
</dbReference>
<evidence type="ECO:0000256" key="9">
    <source>
        <dbReference type="ARBA" id="ARBA00023136"/>
    </source>
</evidence>
<dbReference type="InterPro" id="IPR036950">
    <property type="entry name" value="PBP_transglycosylase"/>
</dbReference>
<keyword evidence="10 11" id="KW-0961">Cell wall biogenesis/degradation</keyword>
<comment type="pathway">
    <text evidence="11">Cell wall biogenesis; peptidoglycan biosynthesis.</text>
</comment>
<organism evidence="13">
    <name type="scientific">Solibacter usitatus (strain Ellin6076)</name>
    <dbReference type="NCBI Taxonomy" id="234267"/>
    <lineage>
        <taxon>Bacteria</taxon>
        <taxon>Pseudomonadati</taxon>
        <taxon>Acidobacteriota</taxon>
        <taxon>Terriglobia</taxon>
        <taxon>Bryobacterales</taxon>
        <taxon>Solibacteraceae</taxon>
        <taxon>Candidatus Solibacter</taxon>
    </lineage>
</organism>
<dbReference type="UniPathway" id="UPA00219"/>
<dbReference type="PANTHER" id="PTHR30400">
    <property type="entry name" value="MONOFUNCTIONAL BIOSYNTHETIC PEPTIDOGLYCAN TRANSGLYCOSYLASE"/>
    <property type="match status" value="1"/>
</dbReference>
<evidence type="ECO:0000256" key="1">
    <source>
        <dbReference type="ARBA" id="ARBA00022475"/>
    </source>
</evidence>
<dbReference type="GO" id="GO:0005886">
    <property type="term" value="C:plasma membrane"/>
    <property type="evidence" value="ECO:0007669"/>
    <property type="project" value="UniProtKB-SubCell"/>
</dbReference>
<keyword evidence="5 11" id="KW-0812">Transmembrane</keyword>
<dbReference type="PANTHER" id="PTHR30400:SF0">
    <property type="entry name" value="BIOSYNTHETIC PEPTIDOGLYCAN TRANSGLYCOSYLASE"/>
    <property type="match status" value="1"/>
</dbReference>
<keyword evidence="8 11" id="KW-1133">Transmembrane helix</keyword>
<dbReference type="InterPro" id="IPR001264">
    <property type="entry name" value="Glyco_trans_51"/>
</dbReference>
<evidence type="ECO:0000256" key="6">
    <source>
        <dbReference type="ARBA" id="ARBA00022960"/>
    </source>
</evidence>
<keyword evidence="6 11" id="KW-0133">Cell shape</keyword>
<evidence type="ECO:0000256" key="4">
    <source>
        <dbReference type="ARBA" id="ARBA00022679"/>
    </source>
</evidence>
<keyword evidence="3 11" id="KW-0328">Glycosyltransferase</keyword>
<dbReference type="SUPFAM" id="SSF53955">
    <property type="entry name" value="Lysozyme-like"/>
    <property type="match status" value="1"/>
</dbReference>
<reference evidence="13" key="1">
    <citation type="submission" date="2006-10" db="EMBL/GenBank/DDBJ databases">
        <title>Complete sequence of Solibacter usitatus Ellin6076.</title>
        <authorList>
            <consortium name="US DOE Joint Genome Institute"/>
            <person name="Copeland A."/>
            <person name="Lucas S."/>
            <person name="Lapidus A."/>
            <person name="Barry K."/>
            <person name="Detter J.C."/>
            <person name="Glavina del Rio T."/>
            <person name="Hammon N."/>
            <person name="Israni S."/>
            <person name="Dalin E."/>
            <person name="Tice H."/>
            <person name="Pitluck S."/>
            <person name="Thompson L.S."/>
            <person name="Brettin T."/>
            <person name="Bruce D."/>
            <person name="Han C."/>
            <person name="Tapia R."/>
            <person name="Gilna P."/>
            <person name="Schmutz J."/>
            <person name="Larimer F."/>
            <person name="Land M."/>
            <person name="Hauser L."/>
            <person name="Kyrpides N."/>
            <person name="Mikhailova N."/>
            <person name="Janssen P.H."/>
            <person name="Kuske C.R."/>
            <person name="Richardson P."/>
        </authorList>
    </citation>
    <scope>NUCLEOTIDE SEQUENCE</scope>
    <source>
        <strain evidence="13">Ellin6076</strain>
    </source>
</reference>
<evidence type="ECO:0000256" key="5">
    <source>
        <dbReference type="ARBA" id="ARBA00022692"/>
    </source>
</evidence>
<dbReference type="EC" id="2.4.99.28" evidence="11"/>
<evidence type="ECO:0000256" key="2">
    <source>
        <dbReference type="ARBA" id="ARBA00022519"/>
    </source>
</evidence>
<dbReference type="HAMAP" id="MF_00766">
    <property type="entry name" value="PGT_MtgA"/>
    <property type="match status" value="1"/>
</dbReference>
<dbReference type="Gene3D" id="1.10.3810.10">
    <property type="entry name" value="Biosynthetic peptidoglycan transglycosylase-like"/>
    <property type="match status" value="1"/>
</dbReference>
<keyword evidence="4 11" id="KW-0808">Transferase</keyword>